<gene>
    <name evidence="3" type="ORF">IHV77_02685</name>
</gene>
<dbReference type="Pfam" id="PF07022">
    <property type="entry name" value="Phage_CI_repr"/>
    <property type="match status" value="1"/>
</dbReference>
<feature type="domain" description="Bacteriophage CI repressor N-terminal" evidence="1">
    <location>
        <begin position="16"/>
        <end position="78"/>
    </location>
</feature>
<evidence type="ECO:0000313" key="4">
    <source>
        <dbReference type="Proteomes" id="UP000663069"/>
    </source>
</evidence>
<keyword evidence="4" id="KW-1185">Reference proteome</keyword>
<evidence type="ECO:0000313" key="3">
    <source>
        <dbReference type="EMBL" id="QPB43041.1"/>
    </source>
</evidence>
<organism evidence="3 4">
    <name type="scientific">Rodentibacter haemolyticus</name>
    <dbReference type="NCBI Taxonomy" id="2778911"/>
    <lineage>
        <taxon>Bacteria</taxon>
        <taxon>Pseudomonadati</taxon>
        <taxon>Pseudomonadota</taxon>
        <taxon>Gammaproteobacteria</taxon>
        <taxon>Pasteurellales</taxon>
        <taxon>Pasteurellaceae</taxon>
        <taxon>Rodentibacter</taxon>
    </lineage>
</organism>
<evidence type="ECO:0000259" key="1">
    <source>
        <dbReference type="Pfam" id="PF07022"/>
    </source>
</evidence>
<dbReference type="RefSeq" id="WP_194812618.1">
    <property type="nucleotide sequence ID" value="NZ_CP063056.1"/>
</dbReference>
<feature type="domain" description="Bacteriophage CI repressor C-terminal" evidence="2">
    <location>
        <begin position="121"/>
        <end position="192"/>
    </location>
</feature>
<dbReference type="InterPro" id="IPR010982">
    <property type="entry name" value="Lambda_DNA-bd_dom_sf"/>
</dbReference>
<name>A0ABX6V465_9PAST</name>
<dbReference type="Proteomes" id="UP000663069">
    <property type="component" value="Chromosome"/>
</dbReference>
<sequence length="198" mass="22459">MEIQLNQSLNFSGGRAAISRLMKAYGVTKRKELGVRLDVPVGTFSTWCKRDFFPADLIIRCAIETGARLNYLVCGQEPIWDKSSDLKYFNAIRVENGQAFIIDNKPLFLPYLPNLDSRESYDKVFCVVEDNKTYFATSDYGNLVDGDYFVIVENSHLIRYITVLPAGKIRVDGGKFSFECELSDIDVVGKVILKMEKL</sequence>
<proteinExistence type="predicted"/>
<evidence type="ECO:0000259" key="2">
    <source>
        <dbReference type="Pfam" id="PF16452"/>
    </source>
</evidence>
<dbReference type="Pfam" id="PF16452">
    <property type="entry name" value="Phage_CI_C"/>
    <property type="match status" value="1"/>
</dbReference>
<dbReference type="InterPro" id="IPR010744">
    <property type="entry name" value="Phage_CI_N"/>
</dbReference>
<dbReference type="Gene3D" id="1.10.260.40">
    <property type="entry name" value="lambda repressor-like DNA-binding domains"/>
    <property type="match status" value="1"/>
</dbReference>
<dbReference type="InterPro" id="IPR032499">
    <property type="entry name" value="Phage_CI_C"/>
</dbReference>
<accession>A0ABX6V465</accession>
<dbReference type="EMBL" id="CP063056">
    <property type="protein sequence ID" value="QPB43041.1"/>
    <property type="molecule type" value="Genomic_DNA"/>
</dbReference>
<reference evidence="3 4" key="1">
    <citation type="submission" date="2020-10" db="EMBL/GenBank/DDBJ databases">
        <title>Genome Sequencing of Rodentibacter spp. strain DSM111151.</title>
        <authorList>
            <person name="Benga L."/>
            <person name="Lautwein T."/>
        </authorList>
    </citation>
    <scope>NUCLEOTIDE SEQUENCE [LARGE SCALE GENOMIC DNA]</scope>
    <source>
        <strain evidence="3 4">DSM 111151</strain>
    </source>
</reference>
<protein>
    <submittedName>
        <fullName evidence="3">Phage repressor protein CI</fullName>
    </submittedName>
</protein>
<dbReference type="Gene3D" id="2.10.109.10">
    <property type="entry name" value="Umud Fragment, subunit A"/>
    <property type="match status" value="1"/>
</dbReference>